<dbReference type="Pfam" id="PF13302">
    <property type="entry name" value="Acetyltransf_3"/>
    <property type="match status" value="1"/>
</dbReference>
<dbReference type="InterPro" id="IPR000182">
    <property type="entry name" value="GNAT_dom"/>
</dbReference>
<dbReference type="SUPFAM" id="SSF55729">
    <property type="entry name" value="Acyl-CoA N-acyltransferases (Nat)"/>
    <property type="match status" value="1"/>
</dbReference>
<dbReference type="PROSITE" id="PS51186">
    <property type="entry name" value="GNAT"/>
    <property type="match status" value="1"/>
</dbReference>
<name>A0A1B1MCD7_STRLN</name>
<accession>A0A1B1MCD7</accession>
<reference evidence="1 2" key="1">
    <citation type="submission" date="2016-07" db="EMBL/GenBank/DDBJ databases">
        <title>Enhancement of antibiotic productionsby engineered nitrateutilization in actinobacteria.</title>
        <authorList>
            <person name="Meng S.C."/>
        </authorList>
    </citation>
    <scope>NUCLEOTIDE SEQUENCE [LARGE SCALE GENOMIC DNA]</scope>
    <source>
        <strain evidence="1 2">NRRL 2936</strain>
    </source>
</reference>
<dbReference type="GO" id="GO:1990189">
    <property type="term" value="F:protein N-terminal-serine acetyltransferase activity"/>
    <property type="evidence" value="ECO:0007669"/>
    <property type="project" value="TreeGrafter"/>
</dbReference>
<dbReference type="GO" id="GO:0008999">
    <property type="term" value="F:protein-N-terminal-alanine acetyltransferase activity"/>
    <property type="evidence" value="ECO:0007669"/>
    <property type="project" value="TreeGrafter"/>
</dbReference>
<dbReference type="GO" id="GO:0005737">
    <property type="term" value="C:cytoplasm"/>
    <property type="evidence" value="ECO:0007669"/>
    <property type="project" value="TreeGrafter"/>
</dbReference>
<proteinExistence type="predicted"/>
<gene>
    <name evidence="1" type="ORF">SLINC_3838</name>
</gene>
<dbReference type="PATRIC" id="fig|1915.4.peg.4226"/>
<dbReference type="STRING" id="1915.SLINC_3838"/>
<dbReference type="PANTHER" id="PTHR43441:SF6">
    <property type="entry name" value="N-ACETYLTRANSFERASE DOMAIN-CONTAINING PROTEIN"/>
    <property type="match status" value="1"/>
</dbReference>
<organism evidence="1 2">
    <name type="scientific">Streptomyces lincolnensis</name>
    <dbReference type="NCBI Taxonomy" id="1915"/>
    <lineage>
        <taxon>Bacteria</taxon>
        <taxon>Bacillati</taxon>
        <taxon>Actinomycetota</taxon>
        <taxon>Actinomycetes</taxon>
        <taxon>Kitasatosporales</taxon>
        <taxon>Streptomycetaceae</taxon>
        <taxon>Streptomyces</taxon>
    </lineage>
</organism>
<dbReference type="KEGG" id="sls:SLINC_3838"/>
<dbReference type="InterPro" id="IPR016181">
    <property type="entry name" value="Acyl_CoA_acyltransferase"/>
</dbReference>
<dbReference type="Gene3D" id="3.40.630.30">
    <property type="match status" value="1"/>
</dbReference>
<sequence length="368" mass="39152">MGGDRVEEAVAGCVALLRTVAERDWAGVPAGRLEWSCATTAFHIAEDLVAYAAQLAGQAQNGYVPFEITLDEGTDNAGIVEVIEATGALLAAAVRTAPREARGFHPYPFRSANREGFAAMGVAEVLLHTQDIAEGLGVAYEPAAELAEYVLTGLFPHVQPGQDHWRTLLWATGRGDLPGRAPVTQWRWNNNLVIDAERLTLQGVTPAAAADLAAGGDGGFEWLGDGPFEGTREAAGMVLKAYEGGVHRPEFGLFALVRRADGLAVGGMGFHGAPDEEGRAEVGYDLVEAARGNGYATEALQALSEWALARDDVHALCATIDTANAPSQRVIARAGFTRASVEDERTAHVQHDDTDGELRLYVRRAEAL</sequence>
<keyword evidence="2" id="KW-1185">Reference proteome</keyword>
<dbReference type="Proteomes" id="UP000092598">
    <property type="component" value="Chromosome"/>
</dbReference>
<protein>
    <submittedName>
        <fullName evidence="1">Uncharacterized protein</fullName>
    </submittedName>
</protein>
<evidence type="ECO:0000313" key="1">
    <source>
        <dbReference type="EMBL" id="ANS66062.1"/>
    </source>
</evidence>
<dbReference type="InterPro" id="IPR051908">
    <property type="entry name" value="Ribosomal_N-acetyltransferase"/>
</dbReference>
<dbReference type="PANTHER" id="PTHR43441">
    <property type="entry name" value="RIBOSOMAL-PROTEIN-SERINE ACETYLTRANSFERASE"/>
    <property type="match status" value="1"/>
</dbReference>
<evidence type="ECO:0000313" key="2">
    <source>
        <dbReference type="Proteomes" id="UP000092598"/>
    </source>
</evidence>
<dbReference type="AlphaFoldDB" id="A0A1B1MCD7"/>
<dbReference type="EMBL" id="CP016438">
    <property type="protein sequence ID" value="ANS66062.1"/>
    <property type="molecule type" value="Genomic_DNA"/>
</dbReference>